<organism evidence="7 8">
    <name type="scientific">Hyaloscypha bicolor E</name>
    <dbReference type="NCBI Taxonomy" id="1095630"/>
    <lineage>
        <taxon>Eukaryota</taxon>
        <taxon>Fungi</taxon>
        <taxon>Dikarya</taxon>
        <taxon>Ascomycota</taxon>
        <taxon>Pezizomycotina</taxon>
        <taxon>Leotiomycetes</taxon>
        <taxon>Helotiales</taxon>
        <taxon>Hyaloscyphaceae</taxon>
        <taxon>Hyaloscypha</taxon>
        <taxon>Hyaloscypha bicolor</taxon>
    </lineage>
</organism>
<dbReference type="SUPFAM" id="SSF51197">
    <property type="entry name" value="Clavaminate synthase-like"/>
    <property type="match status" value="1"/>
</dbReference>
<dbReference type="RefSeq" id="XP_024726978.1">
    <property type="nucleotide sequence ID" value="XM_024885488.1"/>
</dbReference>
<accession>A0A2J6SH40</accession>
<evidence type="ECO:0000256" key="2">
    <source>
        <dbReference type="ARBA" id="ARBA00022723"/>
    </source>
</evidence>
<evidence type="ECO:0000313" key="8">
    <source>
        <dbReference type="Proteomes" id="UP000235371"/>
    </source>
</evidence>
<dbReference type="PRINTS" id="PR00682">
    <property type="entry name" value="IPNSYNTHASE"/>
</dbReference>
<gene>
    <name evidence="7" type="ORF">K444DRAFT_648659</name>
</gene>
<dbReference type="PROSITE" id="PS51471">
    <property type="entry name" value="FE2OG_OXY"/>
    <property type="match status" value="1"/>
</dbReference>
<protein>
    <submittedName>
        <fullName evidence="7">2OG-Fe(II) oxygenase superfamily protein</fullName>
    </submittedName>
</protein>
<keyword evidence="2 5" id="KW-0479">Metal-binding</keyword>
<dbReference type="PANTHER" id="PTHR10209:SF804">
    <property type="entry name" value="FE2OG DIOXYGENASE DOMAIN-CONTAINING PROTEIN"/>
    <property type="match status" value="1"/>
</dbReference>
<evidence type="ECO:0000256" key="5">
    <source>
        <dbReference type="RuleBase" id="RU003682"/>
    </source>
</evidence>
<keyword evidence="4 5" id="KW-0408">Iron</keyword>
<sequence length="369" mass="41055">MATTTATEEAYVLKVDSFFGPVSRNVNRAAARDPRPGEISVIDVSRIFSDKLSDRQAVADKVRKACKDIGFFYVTNHGIPDSVAKAAVDSTLEFFRQPLEIKQEVHFDHEIEGYTGRNNEQINKTEPIDTYEKFKLQYRPSMDPTSKLPGYPTGGVYQEFPWEKTATVPSFQPAMIDSFTSRLLLGRRLLRICALALDLPETYFDEMVAQPFAGLALNYFPTPKNIPTGTDGEESIEHVGLGSHTDFGLITLLWQDHPGLQVLSPGGDWIKVNPIPDTLICNLGDLMALITNGRFISDVHRARNVSKDERVSMPFFLGVGGKVKIEIVPTCVDPEAEKAPWEGMLAVDWTRKRQAACKVENTGKGAFQV</sequence>
<dbReference type="InterPro" id="IPR026992">
    <property type="entry name" value="DIOX_N"/>
</dbReference>
<dbReference type="GO" id="GO:0016491">
    <property type="term" value="F:oxidoreductase activity"/>
    <property type="evidence" value="ECO:0007669"/>
    <property type="project" value="UniProtKB-KW"/>
</dbReference>
<dbReference type="OrthoDB" id="288590at2759"/>
<evidence type="ECO:0000256" key="3">
    <source>
        <dbReference type="ARBA" id="ARBA00023002"/>
    </source>
</evidence>
<dbReference type="STRING" id="1095630.A0A2J6SH40"/>
<keyword evidence="3 5" id="KW-0560">Oxidoreductase</keyword>
<reference evidence="7 8" key="1">
    <citation type="submission" date="2016-04" db="EMBL/GenBank/DDBJ databases">
        <title>A degradative enzymes factory behind the ericoid mycorrhizal symbiosis.</title>
        <authorList>
            <consortium name="DOE Joint Genome Institute"/>
            <person name="Martino E."/>
            <person name="Morin E."/>
            <person name="Grelet G."/>
            <person name="Kuo A."/>
            <person name="Kohler A."/>
            <person name="Daghino S."/>
            <person name="Barry K."/>
            <person name="Choi C."/>
            <person name="Cichocki N."/>
            <person name="Clum A."/>
            <person name="Copeland A."/>
            <person name="Hainaut M."/>
            <person name="Haridas S."/>
            <person name="Labutti K."/>
            <person name="Lindquist E."/>
            <person name="Lipzen A."/>
            <person name="Khouja H.-R."/>
            <person name="Murat C."/>
            <person name="Ohm R."/>
            <person name="Olson A."/>
            <person name="Spatafora J."/>
            <person name="Veneault-Fourrey C."/>
            <person name="Henrissat B."/>
            <person name="Grigoriev I."/>
            <person name="Martin F."/>
            <person name="Perotto S."/>
        </authorList>
    </citation>
    <scope>NUCLEOTIDE SEQUENCE [LARGE SCALE GENOMIC DNA]</scope>
    <source>
        <strain evidence="7 8">E</strain>
    </source>
</reference>
<evidence type="ECO:0000313" key="7">
    <source>
        <dbReference type="EMBL" id="PMD50074.1"/>
    </source>
</evidence>
<dbReference type="InterPro" id="IPR044861">
    <property type="entry name" value="IPNS-like_FE2OG_OXY"/>
</dbReference>
<dbReference type="InterPro" id="IPR005123">
    <property type="entry name" value="Oxoglu/Fe-dep_dioxygenase_dom"/>
</dbReference>
<dbReference type="PANTHER" id="PTHR10209">
    <property type="entry name" value="OXIDOREDUCTASE, 2OG-FE II OXYGENASE FAMILY PROTEIN"/>
    <property type="match status" value="1"/>
</dbReference>
<dbReference type="EMBL" id="KZ613914">
    <property type="protein sequence ID" value="PMD50074.1"/>
    <property type="molecule type" value="Genomic_DNA"/>
</dbReference>
<evidence type="ECO:0000256" key="4">
    <source>
        <dbReference type="ARBA" id="ARBA00023004"/>
    </source>
</evidence>
<dbReference type="InParanoid" id="A0A2J6SH40"/>
<comment type="similarity">
    <text evidence="1 5">Belongs to the iron/ascorbate-dependent oxidoreductase family.</text>
</comment>
<feature type="domain" description="Fe2OG dioxygenase" evidence="6">
    <location>
        <begin position="211"/>
        <end position="319"/>
    </location>
</feature>
<evidence type="ECO:0000259" key="6">
    <source>
        <dbReference type="PROSITE" id="PS51471"/>
    </source>
</evidence>
<dbReference type="Pfam" id="PF14226">
    <property type="entry name" value="DIOX_N"/>
    <property type="match status" value="1"/>
</dbReference>
<dbReference type="Proteomes" id="UP000235371">
    <property type="component" value="Unassembled WGS sequence"/>
</dbReference>
<keyword evidence="8" id="KW-1185">Reference proteome</keyword>
<dbReference type="Pfam" id="PF03171">
    <property type="entry name" value="2OG-FeII_Oxy"/>
    <property type="match status" value="1"/>
</dbReference>
<name>A0A2J6SH40_9HELO</name>
<proteinExistence type="inferred from homology"/>
<dbReference type="Gene3D" id="2.60.120.330">
    <property type="entry name" value="B-lactam Antibiotic, Isopenicillin N Synthase, Chain"/>
    <property type="match status" value="1"/>
</dbReference>
<dbReference type="GO" id="GO:0046872">
    <property type="term" value="F:metal ion binding"/>
    <property type="evidence" value="ECO:0007669"/>
    <property type="project" value="UniProtKB-KW"/>
</dbReference>
<dbReference type="InterPro" id="IPR027443">
    <property type="entry name" value="IPNS-like_sf"/>
</dbReference>
<evidence type="ECO:0000256" key="1">
    <source>
        <dbReference type="ARBA" id="ARBA00008056"/>
    </source>
</evidence>
<dbReference type="GO" id="GO:0044283">
    <property type="term" value="P:small molecule biosynthetic process"/>
    <property type="evidence" value="ECO:0007669"/>
    <property type="project" value="UniProtKB-ARBA"/>
</dbReference>
<dbReference type="AlphaFoldDB" id="A0A2J6SH40"/>
<dbReference type="GeneID" id="36593565"/>